<sequence>MVYDNDVLLGHEGQLHMHVGNQRYSLLVASHQADFLQATSDRERQWIAQHIVNLVVEENGGQFLVKRGAAMQQGAGVETWEPIPLKKAKETTYSILRQACPDLGILSGATACAI</sequence>
<evidence type="ECO:0000259" key="1">
    <source>
        <dbReference type="Pfam" id="PF20710"/>
    </source>
</evidence>
<accession>A0A7S2VGL5</accession>
<dbReference type="Pfam" id="PF20710">
    <property type="entry name" value="DUF6824"/>
    <property type="match status" value="1"/>
</dbReference>
<dbReference type="InterPro" id="IPR049227">
    <property type="entry name" value="DUF6824"/>
</dbReference>
<name>A0A7S2VGL5_9STRA</name>
<dbReference type="EMBL" id="HBHT01008311">
    <property type="protein sequence ID" value="CAD9951576.1"/>
    <property type="molecule type" value="Transcribed_RNA"/>
</dbReference>
<protein>
    <recommendedName>
        <fullName evidence="1">DUF6824 domain-containing protein</fullName>
    </recommendedName>
</protein>
<organism evidence="2">
    <name type="scientific">Entomoneis paludosa</name>
    <dbReference type="NCBI Taxonomy" id="265537"/>
    <lineage>
        <taxon>Eukaryota</taxon>
        <taxon>Sar</taxon>
        <taxon>Stramenopiles</taxon>
        <taxon>Ochrophyta</taxon>
        <taxon>Bacillariophyta</taxon>
        <taxon>Bacillariophyceae</taxon>
        <taxon>Bacillariophycidae</taxon>
        <taxon>Entomoneidaceae</taxon>
        <taxon>Entomoneis</taxon>
    </lineage>
</organism>
<feature type="domain" description="DUF6824" evidence="1">
    <location>
        <begin position="6"/>
        <end position="98"/>
    </location>
</feature>
<evidence type="ECO:0000313" key="2">
    <source>
        <dbReference type="EMBL" id="CAD9951576.1"/>
    </source>
</evidence>
<gene>
    <name evidence="2" type="ORF">APAL1065_LOCUS5567</name>
</gene>
<dbReference type="AlphaFoldDB" id="A0A7S2VGL5"/>
<proteinExistence type="predicted"/>
<reference evidence="2" key="1">
    <citation type="submission" date="2021-01" db="EMBL/GenBank/DDBJ databases">
        <authorList>
            <person name="Corre E."/>
            <person name="Pelletier E."/>
            <person name="Niang G."/>
            <person name="Scheremetjew M."/>
            <person name="Finn R."/>
            <person name="Kale V."/>
            <person name="Holt S."/>
            <person name="Cochrane G."/>
            <person name="Meng A."/>
            <person name="Brown T."/>
            <person name="Cohen L."/>
        </authorList>
    </citation>
    <scope>NUCLEOTIDE SEQUENCE</scope>
    <source>
        <strain evidence="2">CCMP125</strain>
    </source>
</reference>